<dbReference type="PANTHER" id="PTHR37809">
    <property type="entry name" value="RIBOSOMAL PROTEIN S12 METHYLTHIOTRANSFERASE ACCESSORY FACTOR YCAO"/>
    <property type="match status" value="1"/>
</dbReference>
<dbReference type="NCBIfam" id="TIGR03882">
    <property type="entry name" value="cyclo_dehyd_2"/>
    <property type="match status" value="1"/>
</dbReference>
<dbReference type="Pfam" id="PF02624">
    <property type="entry name" value="YcaO"/>
    <property type="match status" value="1"/>
</dbReference>
<proteinExistence type="predicted"/>
<dbReference type="Gene3D" id="3.30.40.250">
    <property type="match status" value="1"/>
</dbReference>
<dbReference type="Gene3D" id="3.40.50.720">
    <property type="entry name" value="NAD(P)-binding Rossmann-like Domain"/>
    <property type="match status" value="1"/>
</dbReference>
<protein>
    <submittedName>
        <fullName evidence="2">Bacteriocin biosynthesis protein SagD</fullName>
    </submittedName>
</protein>
<sequence length="646" mass="72925">MSADILIIGDGVLAELVSERLRKDYRVWHSENMESATSGADLALLLHDTYRPALHLQAENNFRQANIPWLRGFVSFGEAIVGPLVRPGQTGCSQCADMRRLMAGRDRKEMWKVQHMLSEKGGILRDPWASRSGLLQVAYHVSAEVDRIVEGRQAQLSEHIQFIDLQTLTSTRHFFLLNPLCPVCSQLPEDSEEQTRIRLKPIIKQSPDSYRTKSIADLKQALSTEFLDSRTGFLNGKVRDLVSVFADVSVNLPLFSHDEGTAGRSVSYADSEITAILEGMERYCGLMPRGKRTMVRDCYANLAPHALDPTTVGTHSEEQYALPDFPFQPFDPKREMNWVWGYSFKEERPILVPELMAYYSMGFGEGVVFESSNGCALGGSLEEAIFYGILEVVERDAFLLTWYAQLPLPRLDPATVNDRELLLLIDRMQTVTNYDLYLFDATMENGIPAVWTIAKNRGAEGLHLVCAAGAHPDPIRAVKSSIYETAAMLMPLTDKYEANRDKYLRMLQDSSLVKKMDDHAMLYSLPEASERLSFLMDDSRPMVSFAEQFPRRNQNRDLTDDLRELLGVFQKLDLDVIVVDQTTPEVGRHGLSCVRVLIPGMLPMTFGHHLTRVTGLKRVLEVPVKLGYAKQPLRVDELNPFPHPFP</sequence>
<dbReference type="Proteomes" id="UP000197781">
    <property type="component" value="Chromosome"/>
</dbReference>
<dbReference type="RefSeq" id="WP_088907426.1">
    <property type="nucleotide sequence ID" value="NZ_CP018145.1"/>
</dbReference>
<accession>A0A220MF33</accession>
<feature type="domain" description="YcaO" evidence="1">
    <location>
        <begin position="263"/>
        <end position="646"/>
    </location>
</feature>
<evidence type="ECO:0000259" key="1">
    <source>
        <dbReference type="PROSITE" id="PS51664"/>
    </source>
</evidence>
<gene>
    <name evidence="2" type="ORF">BP422_08705</name>
</gene>
<dbReference type="NCBIfam" id="TIGR03604">
    <property type="entry name" value="TOMM_cyclo_SagD"/>
    <property type="match status" value="1"/>
</dbReference>
<dbReference type="InterPro" id="IPR027624">
    <property type="entry name" value="TOMM_cyclo_SagD"/>
</dbReference>
<evidence type="ECO:0000313" key="3">
    <source>
        <dbReference type="Proteomes" id="UP000197781"/>
    </source>
</evidence>
<reference evidence="2 3" key="1">
    <citation type="submission" date="2016-11" db="EMBL/GenBank/DDBJ databases">
        <authorList>
            <person name="Jaros S."/>
            <person name="Januszkiewicz K."/>
            <person name="Wedrychowicz H."/>
        </authorList>
    </citation>
    <scope>NUCLEOTIDE SEQUENCE [LARGE SCALE GENOMIC DNA]</scope>
    <source>
        <strain evidence="2 3">NF2</strain>
    </source>
</reference>
<dbReference type="EMBL" id="CP018145">
    <property type="protein sequence ID" value="ASJ53631.1"/>
    <property type="molecule type" value="Genomic_DNA"/>
</dbReference>
<dbReference type="AlphaFoldDB" id="A0A220MF33"/>
<evidence type="ECO:0000313" key="2">
    <source>
        <dbReference type="EMBL" id="ASJ53631.1"/>
    </source>
</evidence>
<name>A0A220MF33_9BACL</name>
<dbReference type="InterPro" id="IPR003776">
    <property type="entry name" value="YcaO-like_dom"/>
</dbReference>
<dbReference type="Gene3D" id="3.30.160.660">
    <property type="match status" value="1"/>
</dbReference>
<dbReference type="KEGG" id="bfm:BP422_08705"/>
<dbReference type="Gene3D" id="3.30.1330.230">
    <property type="match status" value="1"/>
</dbReference>
<dbReference type="InterPro" id="IPR022291">
    <property type="entry name" value="Bacteriocin_synth_cyclodeHase"/>
</dbReference>
<dbReference type="PROSITE" id="PS51664">
    <property type="entry name" value="YCAO"/>
    <property type="match status" value="1"/>
</dbReference>
<dbReference type="PANTHER" id="PTHR37809:SF1">
    <property type="entry name" value="RIBOSOMAL PROTEIN S12 METHYLTHIOTRANSFERASE ACCESSORY FACTOR YCAO"/>
    <property type="match status" value="1"/>
</dbReference>
<organism evidence="2 3">
    <name type="scientific">Brevibacillus formosus</name>
    <dbReference type="NCBI Taxonomy" id="54913"/>
    <lineage>
        <taxon>Bacteria</taxon>
        <taxon>Bacillati</taxon>
        <taxon>Bacillota</taxon>
        <taxon>Bacilli</taxon>
        <taxon>Bacillales</taxon>
        <taxon>Paenibacillaceae</taxon>
        <taxon>Brevibacillus</taxon>
    </lineage>
</organism>